<protein>
    <submittedName>
        <fullName evidence="1">DUF4363 family protein</fullName>
    </submittedName>
</protein>
<organism evidence="1 2">
    <name type="scientific">Candidatus Allocopromorpha excrementavium</name>
    <dbReference type="NCBI Taxonomy" id="2840741"/>
    <lineage>
        <taxon>Bacteria</taxon>
        <taxon>Bacillati</taxon>
        <taxon>Bacillota</taxon>
        <taxon>Clostridia</taxon>
        <taxon>Eubacteriales</taxon>
        <taxon>Eubacteriaceae</taxon>
        <taxon>Eubacteriaceae incertae sedis</taxon>
        <taxon>Candidatus Allocopromorpha</taxon>
    </lineage>
</organism>
<dbReference type="Proteomes" id="UP000824159">
    <property type="component" value="Unassembled WGS sequence"/>
</dbReference>
<reference evidence="1" key="1">
    <citation type="submission" date="2020-10" db="EMBL/GenBank/DDBJ databases">
        <authorList>
            <person name="Gilroy R."/>
        </authorList>
    </citation>
    <scope>NUCLEOTIDE SEQUENCE</scope>
    <source>
        <strain evidence="1">CHK176-22527</strain>
    </source>
</reference>
<dbReference type="InterPro" id="IPR025373">
    <property type="entry name" value="DUF4363"/>
</dbReference>
<dbReference type="Pfam" id="PF14276">
    <property type="entry name" value="DUF4363"/>
    <property type="match status" value="1"/>
</dbReference>
<dbReference type="EMBL" id="DVLX01000008">
    <property type="protein sequence ID" value="HIT98733.1"/>
    <property type="molecule type" value="Genomic_DNA"/>
</dbReference>
<evidence type="ECO:0000313" key="1">
    <source>
        <dbReference type="EMBL" id="HIT98733.1"/>
    </source>
</evidence>
<dbReference type="AlphaFoldDB" id="A0A9D1KU85"/>
<comment type="caution">
    <text evidence="1">The sequence shown here is derived from an EMBL/GenBank/DDBJ whole genome shotgun (WGS) entry which is preliminary data.</text>
</comment>
<gene>
    <name evidence="1" type="ORF">IAD12_00575</name>
</gene>
<evidence type="ECO:0000313" key="2">
    <source>
        <dbReference type="Proteomes" id="UP000824159"/>
    </source>
</evidence>
<proteinExistence type="predicted"/>
<reference evidence="1" key="2">
    <citation type="journal article" date="2021" name="PeerJ">
        <title>Extensive microbial diversity within the chicken gut microbiome revealed by metagenomics and culture.</title>
        <authorList>
            <person name="Gilroy R."/>
            <person name="Ravi A."/>
            <person name="Getino M."/>
            <person name="Pursley I."/>
            <person name="Horton D.L."/>
            <person name="Alikhan N.F."/>
            <person name="Baker D."/>
            <person name="Gharbi K."/>
            <person name="Hall N."/>
            <person name="Watson M."/>
            <person name="Adriaenssens E.M."/>
            <person name="Foster-Nyarko E."/>
            <person name="Jarju S."/>
            <person name="Secka A."/>
            <person name="Antonio M."/>
            <person name="Oren A."/>
            <person name="Chaudhuri R.R."/>
            <person name="La Ragione R."/>
            <person name="Hildebrand F."/>
            <person name="Pallen M.J."/>
        </authorList>
    </citation>
    <scope>NUCLEOTIDE SEQUENCE</scope>
    <source>
        <strain evidence="1">CHK176-22527</strain>
    </source>
</reference>
<sequence length="127" mass="15110">MRDLIISIACMLTILTPCYIYYEYSADRSDRYVYKIEENIIPAIVEHEWDKALSDFNDLAKQWQRQKKISVYFLSTEDINEIDSIMSKTFYYIKMEDDSNASGEASYLKEQLELLHRNEIPDLKNVF</sequence>
<accession>A0A9D1KU85</accession>
<name>A0A9D1KU85_9FIRM</name>